<dbReference type="InterPro" id="IPR012823">
    <property type="entry name" value="Flagell_FliJ"/>
</dbReference>
<keyword evidence="13" id="KW-1185">Reference proteome</keyword>
<dbReference type="Pfam" id="PF02050">
    <property type="entry name" value="FliJ"/>
    <property type="match status" value="1"/>
</dbReference>
<evidence type="ECO:0000313" key="12">
    <source>
        <dbReference type="EMBL" id="GEK74416.1"/>
    </source>
</evidence>
<accession>A0ABQ0U7E1</accession>
<evidence type="ECO:0000256" key="2">
    <source>
        <dbReference type="ARBA" id="ARBA00010004"/>
    </source>
</evidence>
<dbReference type="Proteomes" id="UP000321121">
    <property type="component" value="Unassembled WGS sequence"/>
</dbReference>
<sequence length="151" mass="17697">MSRTALDNLTELAREARDQAGQKLAGDRRSADQIIAQLESLQRYRAEYAARLQTALRDGIDPASMHNYQRFLASLDDALARARQALVEQQRRVERSQRHWQQEQRRLSAYDTLAERRADAMRKAEQRREQRATDELVTQRWLRRDSVPSGY</sequence>
<evidence type="ECO:0000256" key="7">
    <source>
        <dbReference type="ARBA" id="ARBA00022795"/>
    </source>
</evidence>
<comment type="caution">
    <text evidence="12">The sequence shown here is derived from an EMBL/GenBank/DDBJ whole genome shotgun (WGS) entry which is preliminary data.</text>
</comment>
<keyword evidence="7" id="KW-1005">Bacterial flagellum biogenesis</keyword>
<dbReference type="NCBIfam" id="TIGR02473">
    <property type="entry name" value="flagell_FliJ"/>
    <property type="match status" value="1"/>
</dbReference>
<keyword evidence="9" id="KW-0472">Membrane</keyword>
<comment type="subcellular location">
    <subcellularLocation>
        <location evidence="1">Cell membrane</location>
        <topology evidence="1">Peripheral membrane protein</topology>
        <orientation evidence="1">Cytoplasmic side</orientation>
    </subcellularLocation>
</comment>
<dbReference type="EMBL" id="BJUS01000044">
    <property type="protein sequence ID" value="GEK74416.1"/>
    <property type="molecule type" value="Genomic_DNA"/>
</dbReference>
<evidence type="ECO:0000256" key="8">
    <source>
        <dbReference type="ARBA" id="ARBA00022927"/>
    </source>
</evidence>
<protein>
    <recommendedName>
        <fullName evidence="3">Flagellar FliJ protein</fullName>
    </recommendedName>
</protein>
<evidence type="ECO:0000256" key="6">
    <source>
        <dbReference type="ARBA" id="ARBA00022500"/>
    </source>
</evidence>
<proteinExistence type="inferred from homology"/>
<keyword evidence="5" id="KW-1003">Cell membrane</keyword>
<evidence type="ECO:0000256" key="9">
    <source>
        <dbReference type="ARBA" id="ARBA00023136"/>
    </source>
</evidence>
<dbReference type="InterPro" id="IPR053716">
    <property type="entry name" value="Flag_assembly_chemotaxis_eff"/>
</dbReference>
<comment type="similarity">
    <text evidence="2">Belongs to the FliJ family.</text>
</comment>
<keyword evidence="12" id="KW-0966">Cell projection</keyword>
<dbReference type="InterPro" id="IPR018006">
    <property type="entry name" value="Flag_FliJ_proteobac"/>
</dbReference>
<evidence type="ECO:0000256" key="11">
    <source>
        <dbReference type="SAM" id="Coils"/>
    </source>
</evidence>
<dbReference type="PIRSF" id="PIRSF019404">
    <property type="entry name" value="FliJ"/>
    <property type="match status" value="1"/>
</dbReference>
<dbReference type="RefSeq" id="WP_046078822.1">
    <property type="nucleotide sequence ID" value="NZ_BJUS01000044.1"/>
</dbReference>
<keyword evidence="8" id="KW-0653">Protein transport</keyword>
<organism evidence="12 13">
    <name type="scientific">Halomonas halophila</name>
    <dbReference type="NCBI Taxonomy" id="29573"/>
    <lineage>
        <taxon>Bacteria</taxon>
        <taxon>Pseudomonadati</taxon>
        <taxon>Pseudomonadota</taxon>
        <taxon>Gammaproteobacteria</taxon>
        <taxon>Oceanospirillales</taxon>
        <taxon>Halomonadaceae</taxon>
        <taxon>Halomonas</taxon>
    </lineage>
</organism>
<keyword evidence="11" id="KW-0175">Coiled coil</keyword>
<dbReference type="PANTHER" id="PTHR38786:SF1">
    <property type="entry name" value="FLAGELLAR FLIJ PROTEIN"/>
    <property type="match status" value="1"/>
</dbReference>
<reference evidence="12 13" key="1">
    <citation type="submission" date="2019-07" db="EMBL/GenBank/DDBJ databases">
        <title>Whole genome shotgun sequence of Halomonas halophila NBRC 102604.</title>
        <authorList>
            <person name="Hosoyama A."/>
            <person name="Uohara A."/>
            <person name="Ohji S."/>
            <person name="Ichikawa N."/>
        </authorList>
    </citation>
    <scope>NUCLEOTIDE SEQUENCE [LARGE SCALE GENOMIC DNA]</scope>
    <source>
        <strain evidence="12 13">NBRC 102604</strain>
    </source>
</reference>
<evidence type="ECO:0000256" key="1">
    <source>
        <dbReference type="ARBA" id="ARBA00004413"/>
    </source>
</evidence>
<keyword evidence="10" id="KW-1006">Bacterial flagellum protein export</keyword>
<evidence type="ECO:0000256" key="5">
    <source>
        <dbReference type="ARBA" id="ARBA00022475"/>
    </source>
</evidence>
<keyword evidence="12" id="KW-0969">Cilium</keyword>
<evidence type="ECO:0000256" key="10">
    <source>
        <dbReference type="ARBA" id="ARBA00023225"/>
    </source>
</evidence>
<evidence type="ECO:0000256" key="3">
    <source>
        <dbReference type="ARBA" id="ARBA00020392"/>
    </source>
</evidence>
<evidence type="ECO:0000256" key="4">
    <source>
        <dbReference type="ARBA" id="ARBA00022448"/>
    </source>
</evidence>
<gene>
    <name evidence="12" type="primary">fliJ</name>
    <name evidence="12" type="ORF">HHA04nite_29600</name>
</gene>
<dbReference type="InterPro" id="IPR052570">
    <property type="entry name" value="FliJ"/>
</dbReference>
<evidence type="ECO:0000313" key="13">
    <source>
        <dbReference type="Proteomes" id="UP000321121"/>
    </source>
</evidence>
<name>A0ABQ0U7E1_9GAMM</name>
<keyword evidence="6" id="KW-0145">Chemotaxis</keyword>
<keyword evidence="12" id="KW-0282">Flagellum</keyword>
<dbReference type="PANTHER" id="PTHR38786">
    <property type="entry name" value="FLAGELLAR FLIJ PROTEIN"/>
    <property type="match status" value="1"/>
</dbReference>
<keyword evidence="4" id="KW-0813">Transport</keyword>
<feature type="coiled-coil region" evidence="11">
    <location>
        <begin position="72"/>
        <end position="130"/>
    </location>
</feature>
<dbReference type="Gene3D" id="1.10.287.1700">
    <property type="match status" value="1"/>
</dbReference>
<dbReference type="PRINTS" id="PR01004">
    <property type="entry name" value="FLGFLIJ"/>
</dbReference>